<dbReference type="GO" id="GO:0005737">
    <property type="term" value="C:cytoplasm"/>
    <property type="evidence" value="ECO:0007669"/>
    <property type="project" value="TreeGrafter"/>
</dbReference>
<accession>A0A372LGE5</accession>
<dbReference type="EMBL" id="QVTD01000003">
    <property type="protein sequence ID" value="RFU65022.1"/>
    <property type="molecule type" value="Genomic_DNA"/>
</dbReference>
<evidence type="ECO:0000259" key="4">
    <source>
        <dbReference type="Pfam" id="PF13302"/>
    </source>
</evidence>
<dbReference type="InterPro" id="IPR016181">
    <property type="entry name" value="Acyl_CoA_acyltransferase"/>
</dbReference>
<gene>
    <name evidence="5" type="ORF">D0466_03670</name>
</gene>
<comment type="similarity">
    <text evidence="3">Belongs to the acetyltransferase family. RimJ subfamily.</text>
</comment>
<keyword evidence="1 5" id="KW-0808">Transferase</keyword>
<protein>
    <submittedName>
        <fullName evidence="5">N-acetyltransferase</fullName>
    </submittedName>
</protein>
<dbReference type="PANTHER" id="PTHR43792:SF8">
    <property type="entry name" value="[RIBOSOMAL PROTEIN US5]-ALANINE N-ACETYLTRANSFERASE"/>
    <property type="match status" value="1"/>
</dbReference>
<evidence type="ECO:0000313" key="5">
    <source>
        <dbReference type="EMBL" id="RFU65022.1"/>
    </source>
</evidence>
<keyword evidence="6" id="KW-1185">Reference proteome</keyword>
<evidence type="ECO:0000256" key="1">
    <source>
        <dbReference type="ARBA" id="ARBA00022679"/>
    </source>
</evidence>
<reference evidence="5 6" key="1">
    <citation type="submission" date="2018-08" db="EMBL/GenBank/DDBJ databases">
        <title>Bacillus chawlae sp. nov., Bacillus glennii sp. nov., and Bacillus saganii sp. nov. Isolated from the Vehicle Assembly Building at Kennedy Space Center where the Viking Spacecraft were Assembled.</title>
        <authorList>
            <person name="Seuylemezian A."/>
            <person name="Vaishampayan P."/>
        </authorList>
    </citation>
    <scope>NUCLEOTIDE SEQUENCE [LARGE SCALE GENOMIC DNA]</scope>
    <source>
        <strain evidence="5 6">V44-8</strain>
    </source>
</reference>
<name>A0A372LGE5_9BACI</name>
<dbReference type="OrthoDB" id="9795206at2"/>
<sequence>MTSNMLRDYGVDIVWEAVNLIVDYAFDILKLHRIGAGVMPHNLASICVLGKSGFHKEGLAKKNVKTNGKWEDHQVLSILNPND</sequence>
<dbReference type="InterPro" id="IPR051531">
    <property type="entry name" value="N-acetyltransferase"/>
</dbReference>
<dbReference type="AlphaFoldDB" id="A0A372LGE5"/>
<proteinExistence type="inferred from homology"/>
<evidence type="ECO:0000256" key="2">
    <source>
        <dbReference type="ARBA" id="ARBA00023315"/>
    </source>
</evidence>
<dbReference type="PANTHER" id="PTHR43792">
    <property type="entry name" value="GNAT FAMILY, PUTATIVE (AFU_ORTHOLOGUE AFUA_3G00765)-RELATED-RELATED"/>
    <property type="match status" value="1"/>
</dbReference>
<comment type="caution">
    <text evidence="5">The sequence shown here is derived from an EMBL/GenBank/DDBJ whole genome shotgun (WGS) entry which is preliminary data.</text>
</comment>
<dbReference type="InterPro" id="IPR000182">
    <property type="entry name" value="GNAT_dom"/>
</dbReference>
<dbReference type="Gene3D" id="3.40.630.30">
    <property type="match status" value="1"/>
</dbReference>
<keyword evidence="2" id="KW-0012">Acyltransferase</keyword>
<dbReference type="Proteomes" id="UP000262939">
    <property type="component" value="Unassembled WGS sequence"/>
</dbReference>
<evidence type="ECO:0000256" key="3">
    <source>
        <dbReference type="ARBA" id="ARBA00038502"/>
    </source>
</evidence>
<dbReference type="Pfam" id="PF13302">
    <property type="entry name" value="Acetyltransf_3"/>
    <property type="match status" value="1"/>
</dbReference>
<organism evidence="5 6">
    <name type="scientific">Peribacillus glennii</name>
    <dbReference type="NCBI Taxonomy" id="2303991"/>
    <lineage>
        <taxon>Bacteria</taxon>
        <taxon>Bacillati</taxon>
        <taxon>Bacillota</taxon>
        <taxon>Bacilli</taxon>
        <taxon>Bacillales</taxon>
        <taxon>Bacillaceae</taxon>
        <taxon>Peribacillus</taxon>
    </lineage>
</organism>
<feature type="domain" description="N-acetyltransferase" evidence="4">
    <location>
        <begin position="9"/>
        <end position="55"/>
    </location>
</feature>
<evidence type="ECO:0000313" key="6">
    <source>
        <dbReference type="Proteomes" id="UP000262939"/>
    </source>
</evidence>
<dbReference type="SUPFAM" id="SSF55729">
    <property type="entry name" value="Acyl-CoA N-acyltransferases (Nat)"/>
    <property type="match status" value="1"/>
</dbReference>
<dbReference type="GO" id="GO:0008999">
    <property type="term" value="F:protein-N-terminal-alanine acetyltransferase activity"/>
    <property type="evidence" value="ECO:0007669"/>
    <property type="project" value="TreeGrafter"/>
</dbReference>